<sequence>MQDECKNHKFRDTLFRQLSNCFFKSLCKVENRHLLREQKEKENIEEFRKELENIRRKSEYNNGIYKILNRINQKCYIGKSTYIESRWQIHKYQLRANKHHCKELQKEWNTFGEESFLFERVVEVPKSESLEEKEYEVWSYYKSKELLLNLHPPMSEFSALKLEAERLKTELKKYKLLEMNNV</sequence>
<dbReference type="Proteomes" id="UP000663452">
    <property type="component" value="Chromosome"/>
</dbReference>
<gene>
    <name evidence="2" type="ORF">JRJ22_19700</name>
</gene>
<organism evidence="2 3">
    <name type="scientific">Paenibacillus tianjinensis</name>
    <dbReference type="NCBI Taxonomy" id="2810347"/>
    <lineage>
        <taxon>Bacteria</taxon>
        <taxon>Bacillati</taxon>
        <taxon>Bacillota</taxon>
        <taxon>Bacilli</taxon>
        <taxon>Bacillales</taxon>
        <taxon>Paenibacillaceae</taxon>
        <taxon>Paenibacillus</taxon>
    </lineage>
</organism>
<dbReference type="Pfam" id="PF01541">
    <property type="entry name" value="GIY-YIG"/>
    <property type="match status" value="1"/>
</dbReference>
<accession>A0ABX7LIH7</accession>
<name>A0ABX7LIH7_9BACL</name>
<proteinExistence type="predicted"/>
<reference evidence="2 3" key="1">
    <citation type="submission" date="2021-02" db="EMBL/GenBank/DDBJ databases">
        <title>Paenibacillus tianjinensis sp. nov.</title>
        <authorList>
            <person name="Liu H."/>
        </authorList>
    </citation>
    <scope>NUCLEOTIDE SEQUENCE [LARGE SCALE GENOMIC DNA]</scope>
    <source>
        <strain evidence="2 3">TB2019</strain>
    </source>
</reference>
<dbReference type="EMBL" id="CP070969">
    <property type="protein sequence ID" value="QSF47865.1"/>
    <property type="molecule type" value="Genomic_DNA"/>
</dbReference>
<dbReference type="InterPro" id="IPR000305">
    <property type="entry name" value="GIY-YIG_endonuc"/>
</dbReference>
<evidence type="ECO:0000313" key="3">
    <source>
        <dbReference type="Proteomes" id="UP000663452"/>
    </source>
</evidence>
<keyword evidence="3" id="KW-1185">Reference proteome</keyword>
<dbReference type="InterPro" id="IPR035901">
    <property type="entry name" value="GIY-YIG_endonuc_sf"/>
</dbReference>
<dbReference type="PROSITE" id="PS50164">
    <property type="entry name" value="GIY_YIG"/>
    <property type="match status" value="1"/>
</dbReference>
<dbReference type="Gene3D" id="3.40.1440.10">
    <property type="entry name" value="GIY-YIG endonuclease"/>
    <property type="match status" value="1"/>
</dbReference>
<feature type="domain" description="GIY-YIG" evidence="1">
    <location>
        <begin position="60"/>
        <end position="177"/>
    </location>
</feature>
<evidence type="ECO:0000313" key="2">
    <source>
        <dbReference type="EMBL" id="QSF47865.1"/>
    </source>
</evidence>
<dbReference type="SUPFAM" id="SSF82771">
    <property type="entry name" value="GIY-YIG endonuclease"/>
    <property type="match status" value="1"/>
</dbReference>
<evidence type="ECO:0000259" key="1">
    <source>
        <dbReference type="PROSITE" id="PS50164"/>
    </source>
</evidence>
<protein>
    <submittedName>
        <fullName evidence="2">GIY-YIG nuclease family protein</fullName>
    </submittedName>
</protein>